<dbReference type="Gramene" id="KCW49090">
    <property type="protein sequence ID" value="KCW49090"/>
    <property type="gene ID" value="EUGRSUZ_K02697"/>
</dbReference>
<name>A0A059A6V2_EUCGR</name>
<evidence type="ECO:0000256" key="1">
    <source>
        <dbReference type="SAM" id="MobiDB-lite"/>
    </source>
</evidence>
<accession>A0A059A6V2</accession>
<protein>
    <recommendedName>
        <fullName evidence="2">Pseudouridine synthase RsuA/RluA-like domain-containing protein</fullName>
    </recommendedName>
</protein>
<dbReference type="InParanoid" id="A0A059A6V2"/>
<dbReference type="GO" id="GO:0000455">
    <property type="term" value="P:enzyme-directed rRNA pseudouridine synthesis"/>
    <property type="evidence" value="ECO:0000318"/>
    <property type="project" value="GO_Central"/>
</dbReference>
<proteinExistence type="predicted"/>
<feature type="region of interest" description="Disordered" evidence="1">
    <location>
        <begin position="1"/>
        <end position="29"/>
    </location>
</feature>
<dbReference type="PANTHER" id="PTHR21600">
    <property type="entry name" value="MITOCHONDRIAL RNA PSEUDOURIDINE SYNTHASE"/>
    <property type="match status" value="1"/>
</dbReference>
<dbReference type="PANTHER" id="PTHR21600:SF40">
    <property type="entry name" value="PSEUDOURIDYLATE SYNTHASE RPUSD2"/>
    <property type="match status" value="1"/>
</dbReference>
<evidence type="ECO:0000259" key="2">
    <source>
        <dbReference type="Pfam" id="PF00849"/>
    </source>
</evidence>
<dbReference type="STRING" id="71139.A0A059A6V2"/>
<dbReference type="SUPFAM" id="SSF55120">
    <property type="entry name" value="Pseudouridine synthase"/>
    <property type="match status" value="1"/>
</dbReference>
<dbReference type="EMBL" id="KK198763">
    <property type="protein sequence ID" value="KCW49090.1"/>
    <property type="molecule type" value="Genomic_DNA"/>
</dbReference>
<gene>
    <name evidence="3" type="ORF">EUGRSUZ_K02697</name>
</gene>
<dbReference type="GO" id="GO:0009982">
    <property type="term" value="F:pseudouridine synthase activity"/>
    <property type="evidence" value="ECO:0000318"/>
    <property type="project" value="GO_Central"/>
</dbReference>
<dbReference type="Pfam" id="PF00849">
    <property type="entry name" value="PseudoU_synth_2"/>
    <property type="match status" value="1"/>
</dbReference>
<evidence type="ECO:0000313" key="3">
    <source>
        <dbReference type="EMBL" id="KCW49090.1"/>
    </source>
</evidence>
<dbReference type="InterPro" id="IPR020103">
    <property type="entry name" value="PsdUridine_synth_cat_dom_sf"/>
</dbReference>
<dbReference type="GO" id="GO:0003723">
    <property type="term" value="F:RNA binding"/>
    <property type="evidence" value="ECO:0007669"/>
    <property type="project" value="InterPro"/>
</dbReference>
<dbReference type="InterPro" id="IPR006145">
    <property type="entry name" value="PsdUridine_synth_RsuA/RluA"/>
</dbReference>
<dbReference type="OMA" id="LNSLTHM"/>
<dbReference type="Gene3D" id="3.30.2350.10">
    <property type="entry name" value="Pseudouridine synthase"/>
    <property type="match status" value="1"/>
</dbReference>
<sequence>MKRKRKEEGGGGGGGASEEGEVVWQTPLNPPERQDYILREGILASRGSEKKTDLLRECREALRCTLPLEFISHVKSRWAGKTIVDLFAHEFKGRPYEYYVSAVECGRIQVGGRVVPVSYIVKSSEKISHFVHRHEPPVTSHGVSILQKEPDVVTVCKPASIPIALSTGLLIFARNVSKADLFRQQIEGGLVQKRYIAMVVGEFPENELEVNVNINYDAREGRSTAEAGDPTCDTALLKGKAACTKFTRISTNGTHSIVLCEPVTGRTHQIRVHLQFSGHPIANDMLYLSEQRTYRSAEGMVADKAAGLSSESSVSDIRQNDKEEEPCIEFSTDPMCTNCPNLAPKGYDGSEEGLWLHCIRYSGPGWVYECLYPDWASLG</sequence>
<organism evidence="3">
    <name type="scientific">Eucalyptus grandis</name>
    <name type="common">Flooded gum</name>
    <dbReference type="NCBI Taxonomy" id="71139"/>
    <lineage>
        <taxon>Eukaryota</taxon>
        <taxon>Viridiplantae</taxon>
        <taxon>Streptophyta</taxon>
        <taxon>Embryophyta</taxon>
        <taxon>Tracheophyta</taxon>
        <taxon>Spermatophyta</taxon>
        <taxon>Magnoliopsida</taxon>
        <taxon>eudicotyledons</taxon>
        <taxon>Gunneridae</taxon>
        <taxon>Pentapetalae</taxon>
        <taxon>rosids</taxon>
        <taxon>malvids</taxon>
        <taxon>Myrtales</taxon>
        <taxon>Myrtaceae</taxon>
        <taxon>Myrtoideae</taxon>
        <taxon>Eucalypteae</taxon>
        <taxon>Eucalyptus</taxon>
    </lineage>
</organism>
<dbReference type="InterPro" id="IPR050188">
    <property type="entry name" value="RluA_PseudoU_synthase"/>
</dbReference>
<dbReference type="AlphaFoldDB" id="A0A059A6V2"/>
<dbReference type="eggNOG" id="KOG1919">
    <property type="taxonomic scope" value="Eukaryota"/>
</dbReference>
<feature type="domain" description="Pseudouridine synthase RsuA/RluA-like" evidence="2">
    <location>
        <begin position="166"/>
        <end position="275"/>
    </location>
</feature>
<reference evidence="3" key="1">
    <citation type="submission" date="2013-07" db="EMBL/GenBank/DDBJ databases">
        <title>The genome of Eucalyptus grandis.</title>
        <authorList>
            <person name="Schmutz J."/>
            <person name="Hayes R."/>
            <person name="Myburg A."/>
            <person name="Tuskan G."/>
            <person name="Grattapaglia D."/>
            <person name="Rokhsar D.S."/>
        </authorList>
    </citation>
    <scope>NUCLEOTIDE SEQUENCE</scope>
    <source>
        <tissue evidence="3">Leaf extractions</tissue>
    </source>
</reference>